<proteinExistence type="predicted"/>
<name>A0ACC1CGR8_9NEOP</name>
<dbReference type="Proteomes" id="UP000824533">
    <property type="component" value="Linkage Group LG27"/>
</dbReference>
<reference evidence="1 2" key="1">
    <citation type="journal article" date="2021" name="Front. Genet.">
        <title>Chromosome-Level Genome Assembly Reveals Significant Gene Expansion in the Toll and IMD Signaling Pathways of Dendrolimus kikuchii.</title>
        <authorList>
            <person name="Zhou J."/>
            <person name="Wu P."/>
            <person name="Xiong Z."/>
            <person name="Liu N."/>
            <person name="Zhao N."/>
            <person name="Ji M."/>
            <person name="Qiu Y."/>
            <person name="Yang B."/>
        </authorList>
    </citation>
    <scope>NUCLEOTIDE SEQUENCE [LARGE SCALE GENOMIC DNA]</scope>
    <source>
        <strain evidence="1">Ann1</strain>
    </source>
</reference>
<gene>
    <name evidence="1" type="ORF">K1T71_014020</name>
</gene>
<dbReference type="EMBL" id="CM034413">
    <property type="protein sequence ID" value="KAJ0170649.1"/>
    <property type="molecule type" value="Genomic_DNA"/>
</dbReference>
<comment type="caution">
    <text evidence="1">The sequence shown here is derived from an EMBL/GenBank/DDBJ whole genome shotgun (WGS) entry which is preliminary data.</text>
</comment>
<evidence type="ECO:0000313" key="1">
    <source>
        <dbReference type="EMBL" id="KAJ0170649.1"/>
    </source>
</evidence>
<sequence length="734" mass="79965">MATTPGLEYVAITTLSCVPALVTWFQSPLRKQQRICSTFVLISSTGFRPVVSEWTSTSQSPLLEAAELVLDAPLYPPLAEDLPYMETSPHEARSSQTPESSQTEVTKVQSERSKRSSQDWDKAAKSSRRVKTGDTILNIRGAVRDAIGDAGAAPGPRASSRVDSFIIRPAQANQAHRPMHDQPRVQPSTSQIPKYDRELLVEPHARARIDCDLTNITNLRWYKDNEQMSLSSSSGSEVIFRDGDAAVVGRATRGDAGEWRCTGVDRSGNTISGKPTNLLIYEPVRSVYLAVDGRRLDAGNTWVPVRDKTELEVRCVAEGGVPPPELSWRLLAVEPALDHRPYLRVQHTNYSIEGVASSHAVVTAARELHNATLQCEAKQRRPERAEPSAGLNTPAHDLFTAKLEIHVTYPPSFVISRWPGFGVSLSAGGAAALRCDVDANPPARAWWLRDDANPTSSPPPLENGDEDSRGSATLRWSALRGAHAGWYRCRATWLDAEYSSIGYYLNVIAPEESSESATEAEPEEPDHQKVEVPLGGNVQLHCPKGSVGCWWRRVVGNATENWAPAGSHHAHGVLGIKDALYQEGGEYRCVGARAPDLMRLRELKRVTLKVTGSATATALSAEPASGGWRLECGACGRGLRVIWLRGDGIITPASLAPDLAQHCWRAVLHVSEPDEVWCVAAAQGGGAVAVFPRRAAHPSPAPARHTVRALHNSAGISIEHVVYVLVLMVLKFLW</sequence>
<organism evidence="1 2">
    <name type="scientific">Dendrolimus kikuchii</name>
    <dbReference type="NCBI Taxonomy" id="765133"/>
    <lineage>
        <taxon>Eukaryota</taxon>
        <taxon>Metazoa</taxon>
        <taxon>Ecdysozoa</taxon>
        <taxon>Arthropoda</taxon>
        <taxon>Hexapoda</taxon>
        <taxon>Insecta</taxon>
        <taxon>Pterygota</taxon>
        <taxon>Neoptera</taxon>
        <taxon>Endopterygota</taxon>
        <taxon>Lepidoptera</taxon>
        <taxon>Glossata</taxon>
        <taxon>Ditrysia</taxon>
        <taxon>Bombycoidea</taxon>
        <taxon>Lasiocampidae</taxon>
        <taxon>Dendrolimus</taxon>
    </lineage>
</organism>
<accession>A0ACC1CGR8</accession>
<protein>
    <submittedName>
        <fullName evidence="1">Uncharacterized protein</fullName>
    </submittedName>
</protein>
<keyword evidence="2" id="KW-1185">Reference proteome</keyword>
<evidence type="ECO:0000313" key="2">
    <source>
        <dbReference type="Proteomes" id="UP000824533"/>
    </source>
</evidence>